<sequence>MSLTCKAANLLCTSRILSSNVFKIRFTNWQDFSIILSSNSFLYRRYFPKTSLLIWLCFRVTPRVFLLDRHNFPRALTLD</sequence>
<dbReference type="Proteomes" id="UP001152888">
    <property type="component" value="Unassembled WGS sequence"/>
</dbReference>
<protein>
    <submittedName>
        <fullName evidence="1">Uncharacterized protein</fullName>
    </submittedName>
</protein>
<organism evidence="1 2">
    <name type="scientific">Acanthoscelides obtectus</name>
    <name type="common">Bean weevil</name>
    <name type="synonym">Bruchus obtectus</name>
    <dbReference type="NCBI Taxonomy" id="200917"/>
    <lineage>
        <taxon>Eukaryota</taxon>
        <taxon>Metazoa</taxon>
        <taxon>Ecdysozoa</taxon>
        <taxon>Arthropoda</taxon>
        <taxon>Hexapoda</taxon>
        <taxon>Insecta</taxon>
        <taxon>Pterygota</taxon>
        <taxon>Neoptera</taxon>
        <taxon>Endopterygota</taxon>
        <taxon>Coleoptera</taxon>
        <taxon>Polyphaga</taxon>
        <taxon>Cucujiformia</taxon>
        <taxon>Chrysomeloidea</taxon>
        <taxon>Chrysomelidae</taxon>
        <taxon>Bruchinae</taxon>
        <taxon>Bruchini</taxon>
        <taxon>Acanthoscelides</taxon>
    </lineage>
</organism>
<evidence type="ECO:0000313" key="1">
    <source>
        <dbReference type="EMBL" id="CAH1960172.1"/>
    </source>
</evidence>
<name>A0A9P0JSB1_ACAOB</name>
<evidence type="ECO:0000313" key="2">
    <source>
        <dbReference type="Proteomes" id="UP001152888"/>
    </source>
</evidence>
<proteinExistence type="predicted"/>
<comment type="caution">
    <text evidence="1">The sequence shown here is derived from an EMBL/GenBank/DDBJ whole genome shotgun (WGS) entry which is preliminary data.</text>
</comment>
<keyword evidence="2" id="KW-1185">Reference proteome</keyword>
<dbReference type="EMBL" id="CAKOFQ010006687">
    <property type="protein sequence ID" value="CAH1960172.1"/>
    <property type="molecule type" value="Genomic_DNA"/>
</dbReference>
<gene>
    <name evidence="1" type="ORF">ACAOBT_LOCUS3577</name>
</gene>
<accession>A0A9P0JSB1</accession>
<dbReference type="AlphaFoldDB" id="A0A9P0JSB1"/>
<reference evidence="1" key="1">
    <citation type="submission" date="2022-03" db="EMBL/GenBank/DDBJ databases">
        <authorList>
            <person name="Sayadi A."/>
        </authorList>
    </citation>
    <scope>NUCLEOTIDE SEQUENCE</scope>
</reference>